<keyword evidence="3" id="KW-1015">Disulfide bond</keyword>
<dbReference type="PANTHER" id="PTHR11640">
    <property type="entry name" value="NEPHRIN"/>
    <property type="match status" value="1"/>
</dbReference>
<reference evidence="8" key="1">
    <citation type="submission" date="2025-08" db="UniProtKB">
        <authorList>
            <consortium name="RefSeq"/>
        </authorList>
    </citation>
    <scope>IDENTIFICATION</scope>
    <source>
        <tissue evidence="8">Gonads</tissue>
    </source>
</reference>
<dbReference type="InterPro" id="IPR051275">
    <property type="entry name" value="Cell_adhesion_signaling"/>
</dbReference>
<keyword evidence="5" id="KW-0393">Immunoglobulin domain</keyword>
<comment type="subcellular location">
    <subcellularLocation>
        <location evidence="1">Membrane</location>
        <topology evidence="1">Single-pass type I membrane protein</topology>
    </subcellularLocation>
</comment>
<dbReference type="SUPFAM" id="SSF48726">
    <property type="entry name" value="Immunoglobulin"/>
    <property type="match status" value="2"/>
</dbReference>
<dbReference type="InterPro" id="IPR013783">
    <property type="entry name" value="Ig-like_fold"/>
</dbReference>
<keyword evidence="7" id="KW-1185">Reference proteome</keyword>
<evidence type="ECO:0000256" key="3">
    <source>
        <dbReference type="ARBA" id="ARBA00023157"/>
    </source>
</evidence>
<dbReference type="InterPro" id="IPR036179">
    <property type="entry name" value="Ig-like_dom_sf"/>
</dbReference>
<keyword evidence="4" id="KW-0325">Glycoprotein</keyword>
<evidence type="ECO:0000259" key="6">
    <source>
        <dbReference type="PROSITE" id="PS50835"/>
    </source>
</evidence>
<evidence type="ECO:0000256" key="5">
    <source>
        <dbReference type="ARBA" id="ARBA00023319"/>
    </source>
</evidence>
<dbReference type="GO" id="GO:0050839">
    <property type="term" value="F:cell adhesion molecule binding"/>
    <property type="evidence" value="ECO:0007669"/>
    <property type="project" value="TreeGrafter"/>
</dbReference>
<dbReference type="KEGG" id="lak:106165959"/>
<evidence type="ECO:0000256" key="2">
    <source>
        <dbReference type="ARBA" id="ARBA00023136"/>
    </source>
</evidence>
<evidence type="ECO:0000313" key="7">
    <source>
        <dbReference type="Proteomes" id="UP000085678"/>
    </source>
</evidence>
<organism evidence="7 8">
    <name type="scientific">Lingula anatina</name>
    <name type="common">Brachiopod</name>
    <name type="synonym">Lingula unguis</name>
    <dbReference type="NCBI Taxonomy" id="7574"/>
    <lineage>
        <taxon>Eukaryota</taxon>
        <taxon>Metazoa</taxon>
        <taxon>Spiralia</taxon>
        <taxon>Lophotrochozoa</taxon>
        <taxon>Brachiopoda</taxon>
        <taxon>Linguliformea</taxon>
        <taxon>Lingulata</taxon>
        <taxon>Lingulida</taxon>
        <taxon>Linguloidea</taxon>
        <taxon>Lingulidae</taxon>
        <taxon>Lingula</taxon>
    </lineage>
</organism>
<dbReference type="GO" id="GO:0005886">
    <property type="term" value="C:plasma membrane"/>
    <property type="evidence" value="ECO:0007669"/>
    <property type="project" value="TreeGrafter"/>
</dbReference>
<protein>
    <submittedName>
        <fullName evidence="8">Uncharacterized protein LOC106165959</fullName>
    </submittedName>
</protein>
<sequence length="440" mass="48250">MTLAMCQNTRSAAGRREQRAMAGSESCSRSNFLEVLVFLTTVITVCHCFTLDLKNSTYQVRPNTDVSFVCEAKDIRFTDRVQWVKKVNTNSYRIYDGMIQHPFMLTERYNVKNNVNSRGQFQDITSYLNITAVQPEDAGAIGCRVNSQMVLGELKVFGPIKYVKLVRTTISGQSFPLANGQYVMFGDNDGLECEVKAIGTSPKVKVMIGDMEVTRSYNLQEVSTEKDNAGLVIQSKTVTLSTSVLRLSPSDNNQKLRCVASAPNYLDMESNVIIGMKAKPKVKCADVVEASVGEETFSIVCHVLSNPVADSITWSFSKSDSSIINLTGDQTLGAYSSMSTVSNFNYTVKLIIHDVSEEHFRDYRLVVANEEGQDEATVSLSKNNITITPPSYAFGSKGTGFSTAGSVTDGPTGSSQRIGGLTVWSSLLVLCTCFLHTKVL</sequence>
<dbReference type="SMART" id="SM00409">
    <property type="entry name" value="IG"/>
    <property type="match status" value="2"/>
</dbReference>
<feature type="domain" description="Ig-like" evidence="6">
    <location>
        <begin position="280"/>
        <end position="381"/>
    </location>
</feature>
<dbReference type="InParanoid" id="A0A1S3IPG1"/>
<gene>
    <name evidence="8" type="primary">LOC106165959</name>
</gene>
<dbReference type="Proteomes" id="UP000085678">
    <property type="component" value="Unplaced"/>
</dbReference>
<name>A0A1S3IPG1_LINAN</name>
<dbReference type="RefSeq" id="XP_013399796.1">
    <property type="nucleotide sequence ID" value="XM_013544342.1"/>
</dbReference>
<feature type="domain" description="Ig-like" evidence="6">
    <location>
        <begin position="40"/>
        <end position="147"/>
    </location>
</feature>
<dbReference type="PROSITE" id="PS50835">
    <property type="entry name" value="IG_LIKE"/>
    <property type="match status" value="2"/>
</dbReference>
<proteinExistence type="predicted"/>
<evidence type="ECO:0000313" key="8">
    <source>
        <dbReference type="RefSeq" id="XP_013399796.1"/>
    </source>
</evidence>
<dbReference type="AlphaFoldDB" id="A0A1S3IPG1"/>
<dbReference type="Gene3D" id="2.60.40.10">
    <property type="entry name" value="Immunoglobulins"/>
    <property type="match status" value="2"/>
</dbReference>
<dbReference type="GeneID" id="106165959"/>
<dbReference type="InterPro" id="IPR007110">
    <property type="entry name" value="Ig-like_dom"/>
</dbReference>
<dbReference type="PANTHER" id="PTHR11640:SF136">
    <property type="entry name" value="NEPHRIN"/>
    <property type="match status" value="1"/>
</dbReference>
<accession>A0A1S3IPG1</accession>
<dbReference type="InterPro" id="IPR003599">
    <property type="entry name" value="Ig_sub"/>
</dbReference>
<keyword evidence="2" id="KW-0472">Membrane</keyword>
<evidence type="ECO:0000256" key="1">
    <source>
        <dbReference type="ARBA" id="ARBA00004479"/>
    </source>
</evidence>
<dbReference type="GO" id="GO:0098609">
    <property type="term" value="P:cell-cell adhesion"/>
    <property type="evidence" value="ECO:0007669"/>
    <property type="project" value="TreeGrafter"/>
</dbReference>
<evidence type="ECO:0000256" key="4">
    <source>
        <dbReference type="ARBA" id="ARBA00023180"/>
    </source>
</evidence>
<dbReference type="GO" id="GO:0005911">
    <property type="term" value="C:cell-cell junction"/>
    <property type="evidence" value="ECO:0007669"/>
    <property type="project" value="TreeGrafter"/>
</dbReference>